<gene>
    <name evidence="2" type="ORF">PXEA_LOCUS24960</name>
</gene>
<dbReference type="Proteomes" id="UP000784294">
    <property type="component" value="Unassembled WGS sequence"/>
</dbReference>
<feature type="non-terminal residue" evidence="2">
    <location>
        <position position="67"/>
    </location>
</feature>
<evidence type="ECO:0000256" key="1">
    <source>
        <dbReference type="SAM" id="MobiDB-lite"/>
    </source>
</evidence>
<accession>A0A448X9E0</accession>
<evidence type="ECO:0000313" key="2">
    <source>
        <dbReference type="EMBL" id="VEL31520.1"/>
    </source>
</evidence>
<name>A0A448X9E0_9PLAT</name>
<keyword evidence="3" id="KW-1185">Reference proteome</keyword>
<feature type="compositionally biased region" description="Pro residues" evidence="1">
    <location>
        <begin position="1"/>
        <end position="12"/>
    </location>
</feature>
<feature type="region of interest" description="Disordered" evidence="1">
    <location>
        <begin position="1"/>
        <end position="36"/>
    </location>
</feature>
<organism evidence="2 3">
    <name type="scientific">Protopolystoma xenopodis</name>
    <dbReference type="NCBI Taxonomy" id="117903"/>
    <lineage>
        <taxon>Eukaryota</taxon>
        <taxon>Metazoa</taxon>
        <taxon>Spiralia</taxon>
        <taxon>Lophotrochozoa</taxon>
        <taxon>Platyhelminthes</taxon>
        <taxon>Monogenea</taxon>
        <taxon>Polyopisthocotylea</taxon>
        <taxon>Polystomatidea</taxon>
        <taxon>Polystomatidae</taxon>
        <taxon>Protopolystoma</taxon>
    </lineage>
</organism>
<evidence type="ECO:0000313" key="3">
    <source>
        <dbReference type="Proteomes" id="UP000784294"/>
    </source>
</evidence>
<sequence length="67" mass="7161">MHPIRPTRPPSHPVVNNVTSSMADSTGPGPYNRPEAGNGVCDVLLSGVNSRMMPSPCLRLCPRPQPL</sequence>
<reference evidence="2" key="1">
    <citation type="submission" date="2018-11" db="EMBL/GenBank/DDBJ databases">
        <authorList>
            <consortium name="Pathogen Informatics"/>
        </authorList>
    </citation>
    <scope>NUCLEOTIDE SEQUENCE</scope>
</reference>
<proteinExistence type="predicted"/>
<feature type="compositionally biased region" description="Polar residues" evidence="1">
    <location>
        <begin position="14"/>
        <end position="24"/>
    </location>
</feature>
<dbReference type="AlphaFoldDB" id="A0A448X9E0"/>
<dbReference type="EMBL" id="CAAALY010123374">
    <property type="protein sequence ID" value="VEL31520.1"/>
    <property type="molecule type" value="Genomic_DNA"/>
</dbReference>
<protein>
    <submittedName>
        <fullName evidence="2">Uncharacterized protein</fullName>
    </submittedName>
</protein>
<comment type="caution">
    <text evidence="2">The sequence shown here is derived from an EMBL/GenBank/DDBJ whole genome shotgun (WGS) entry which is preliminary data.</text>
</comment>